<feature type="domain" description="Fe/B12 periplasmic-binding" evidence="3">
    <location>
        <begin position="21"/>
        <end position="270"/>
    </location>
</feature>
<evidence type="ECO:0000256" key="2">
    <source>
        <dbReference type="ARBA" id="ARBA00022729"/>
    </source>
</evidence>
<dbReference type="Proteomes" id="UP000594468">
    <property type="component" value="Chromosome"/>
</dbReference>
<protein>
    <submittedName>
        <fullName evidence="4">ABC transporter substrate-binding protein</fullName>
    </submittedName>
</protein>
<accession>A0A7S8E5M7</accession>
<sequence length="270" mass="30321">MTVPLPDPMFAPPELPAPPQRVVSLVPSVTESLFDLNLGQRLIGRTTFCTRPADRIQSIPTIGGTKTLNVQQIVDLAPDLVIANKEENRREDVEALSEAGLTVWVTHPVTVDDVFALLWDLMNTFDETSMVPRVRLIEYQYDWVRGLTAEDQSLPSVFVPIWHKPLMTIGGDTYMHHLLALCGAQNIFGDLQRYPEVTFEDVVEAQPDIILLPDEPFAFTEAHLPEFQKLDVPAVAQDRIHLVDGSLLTWHGTRIAYALEALPQLLKKVR</sequence>
<proteinExistence type="inferred from homology"/>
<name>A0A7S8E5M7_9CHLR</name>
<dbReference type="NCBIfam" id="NF038402">
    <property type="entry name" value="TroA_like"/>
    <property type="match status" value="1"/>
</dbReference>
<dbReference type="PANTHER" id="PTHR30535:SF35">
    <property type="entry name" value="PERIPLASMIC BINDING PROTEIN"/>
    <property type="match status" value="1"/>
</dbReference>
<keyword evidence="2" id="KW-0732">Signal</keyword>
<dbReference type="SUPFAM" id="SSF53807">
    <property type="entry name" value="Helical backbone' metal receptor"/>
    <property type="match status" value="1"/>
</dbReference>
<dbReference type="InterPro" id="IPR050902">
    <property type="entry name" value="ABC_Transporter_SBP"/>
</dbReference>
<dbReference type="PANTHER" id="PTHR30535">
    <property type="entry name" value="VITAMIN B12-BINDING PROTEIN"/>
    <property type="match status" value="1"/>
</dbReference>
<comment type="similarity">
    <text evidence="1">Belongs to the bacterial solute-binding protein 8 family.</text>
</comment>
<evidence type="ECO:0000259" key="3">
    <source>
        <dbReference type="PROSITE" id="PS50983"/>
    </source>
</evidence>
<dbReference type="PROSITE" id="PS50983">
    <property type="entry name" value="FE_B12_PBP"/>
    <property type="match status" value="1"/>
</dbReference>
<keyword evidence="5" id="KW-1185">Reference proteome</keyword>
<dbReference type="Gene3D" id="3.40.50.1980">
    <property type="entry name" value="Nitrogenase molybdenum iron protein domain"/>
    <property type="match status" value="2"/>
</dbReference>
<reference evidence="4 5" key="1">
    <citation type="submission" date="2020-02" db="EMBL/GenBank/DDBJ databases">
        <authorList>
            <person name="Zheng R.K."/>
            <person name="Sun C.M."/>
        </authorList>
    </citation>
    <scope>NUCLEOTIDE SEQUENCE [LARGE SCALE GENOMIC DNA]</scope>
    <source>
        <strain evidence="5">rifampicinis</strain>
    </source>
</reference>
<dbReference type="EMBL" id="CP062983">
    <property type="protein sequence ID" value="QPC80795.1"/>
    <property type="molecule type" value="Genomic_DNA"/>
</dbReference>
<dbReference type="InterPro" id="IPR054828">
    <property type="entry name" value="Vit_B12_bind_prot"/>
</dbReference>
<organism evidence="4 5">
    <name type="scientific">Phototrophicus methaneseepsis</name>
    <dbReference type="NCBI Taxonomy" id="2710758"/>
    <lineage>
        <taxon>Bacteria</taxon>
        <taxon>Bacillati</taxon>
        <taxon>Chloroflexota</taxon>
        <taxon>Candidatus Thermofontia</taxon>
        <taxon>Phototrophicales</taxon>
        <taxon>Phototrophicaceae</taxon>
        <taxon>Phototrophicus</taxon>
    </lineage>
</organism>
<evidence type="ECO:0000313" key="4">
    <source>
        <dbReference type="EMBL" id="QPC80795.1"/>
    </source>
</evidence>
<dbReference type="Pfam" id="PF01497">
    <property type="entry name" value="Peripla_BP_2"/>
    <property type="match status" value="1"/>
</dbReference>
<dbReference type="RefSeq" id="WP_195168870.1">
    <property type="nucleotide sequence ID" value="NZ_CP062983.1"/>
</dbReference>
<gene>
    <name evidence="4" type="ORF">G4Y79_13865</name>
</gene>
<evidence type="ECO:0000313" key="5">
    <source>
        <dbReference type="Proteomes" id="UP000594468"/>
    </source>
</evidence>
<evidence type="ECO:0000256" key="1">
    <source>
        <dbReference type="ARBA" id="ARBA00008814"/>
    </source>
</evidence>
<dbReference type="InterPro" id="IPR002491">
    <property type="entry name" value="ABC_transptr_periplasmic_BD"/>
</dbReference>
<dbReference type="AlphaFoldDB" id="A0A7S8E5M7"/>
<dbReference type="KEGG" id="pmet:G4Y79_13865"/>